<evidence type="ECO:0000256" key="2">
    <source>
        <dbReference type="SAM" id="Phobius"/>
    </source>
</evidence>
<evidence type="ECO:0000256" key="3">
    <source>
        <dbReference type="SAM" id="SignalP"/>
    </source>
</evidence>
<keyword evidence="3" id="KW-0732">Signal</keyword>
<evidence type="ECO:0000313" key="5">
    <source>
        <dbReference type="Proteomes" id="UP000000328"/>
    </source>
</evidence>
<keyword evidence="2" id="KW-0812">Transmembrane</keyword>
<dbReference type="OrthoDB" id="3628731at2"/>
<feature type="region of interest" description="Disordered" evidence="1">
    <location>
        <begin position="40"/>
        <end position="65"/>
    </location>
</feature>
<feature type="region of interest" description="Disordered" evidence="1">
    <location>
        <begin position="106"/>
        <end position="125"/>
    </location>
</feature>
<dbReference type="AlphaFoldDB" id="A0A0H3D2Y5"/>
<accession>A0A0H3D2Y5</accession>
<evidence type="ECO:0000313" key="4">
    <source>
        <dbReference type="EMBL" id="ADJ45300.1"/>
    </source>
</evidence>
<dbReference type="RefSeq" id="WP_013225372.1">
    <property type="nucleotide sequence ID" value="NC_014318.1"/>
</dbReference>
<keyword evidence="2" id="KW-1133">Transmembrane helix</keyword>
<dbReference type="EMBL" id="CP002000">
    <property type="protein sequence ID" value="ADJ45300.1"/>
    <property type="molecule type" value="Genomic_DNA"/>
</dbReference>
<dbReference type="Pfam" id="PF19650">
    <property type="entry name" value="DUF6153"/>
    <property type="match status" value="1"/>
</dbReference>
<feature type="chain" id="PRO_5002607038" evidence="3">
    <location>
        <begin position="34"/>
        <end position="136"/>
    </location>
</feature>
<proteinExistence type="predicted"/>
<protein>
    <submittedName>
        <fullName evidence="4">Uncharacterized protein</fullName>
    </submittedName>
</protein>
<gene>
    <name evidence="4" type="ordered locus">AMED_3514</name>
</gene>
<dbReference type="eggNOG" id="ENOG503471H">
    <property type="taxonomic scope" value="Bacteria"/>
</dbReference>
<dbReference type="HOGENOM" id="CLU_155042_0_0_11"/>
<dbReference type="InterPro" id="IPR046151">
    <property type="entry name" value="DUF6153"/>
</dbReference>
<name>A0A0H3D2Y5_AMYMU</name>
<dbReference type="PATRIC" id="fig|749927.5.peg.3630"/>
<feature type="signal peptide" evidence="3">
    <location>
        <begin position="1"/>
        <end position="33"/>
    </location>
</feature>
<reference evidence="4 5" key="1">
    <citation type="journal article" date="2010" name="Cell Res.">
        <title>Complete genome sequence of the rifamycin SV-producing Amycolatopsis mediterranei U32 revealed its genetic characteristics in phylogeny and metabolism.</title>
        <authorList>
            <person name="Zhao W."/>
            <person name="Zhong Y."/>
            <person name="Yuan H."/>
            <person name="Wang J."/>
            <person name="Zheng H."/>
            <person name="Wang Y."/>
            <person name="Cen X."/>
            <person name="Xu F."/>
            <person name="Bai J."/>
            <person name="Han X."/>
            <person name="Lu G."/>
            <person name="Zhu Y."/>
            <person name="Shao Z."/>
            <person name="Yan H."/>
            <person name="Li C."/>
            <person name="Peng N."/>
            <person name="Zhang Z."/>
            <person name="Zhang Y."/>
            <person name="Lin W."/>
            <person name="Fan Y."/>
            <person name="Qin Z."/>
            <person name="Hu Y."/>
            <person name="Zhu B."/>
            <person name="Wang S."/>
            <person name="Ding X."/>
            <person name="Zhao G.P."/>
        </authorList>
    </citation>
    <scope>NUCLEOTIDE SEQUENCE [LARGE SCALE GENOMIC DNA]</scope>
    <source>
        <strain evidence="5">U-32</strain>
    </source>
</reference>
<dbReference type="Proteomes" id="UP000000328">
    <property type="component" value="Chromosome"/>
</dbReference>
<dbReference type="GeneID" id="92871268"/>
<sequence>MTVNRPGKVQQVLLLCALALGVVAMHHVGMANAAGTTAMHAMSSDAGPQEATAPPETGSGHHDPGLPGGLHDVLHLCLAVLCAAGALLLAVVVFLGSSWFTTTFSRAAGSRGSPSRGRPPNRSGRGILTSLCVLRT</sequence>
<evidence type="ECO:0000256" key="1">
    <source>
        <dbReference type="SAM" id="MobiDB-lite"/>
    </source>
</evidence>
<keyword evidence="2" id="KW-0472">Membrane</keyword>
<feature type="transmembrane region" description="Helical" evidence="2">
    <location>
        <begin position="73"/>
        <end position="96"/>
    </location>
</feature>
<organism evidence="4 5">
    <name type="scientific">Amycolatopsis mediterranei (strain U-32)</name>
    <dbReference type="NCBI Taxonomy" id="749927"/>
    <lineage>
        <taxon>Bacteria</taxon>
        <taxon>Bacillati</taxon>
        <taxon>Actinomycetota</taxon>
        <taxon>Actinomycetes</taxon>
        <taxon>Pseudonocardiales</taxon>
        <taxon>Pseudonocardiaceae</taxon>
        <taxon>Amycolatopsis</taxon>
    </lineage>
</organism>
<dbReference type="KEGG" id="amd:AMED_3514"/>